<dbReference type="AlphaFoldDB" id="A0A8S3J3W0"/>
<sequence>DDQPPRKIQRTVSRSQLDEQENDADEGNEEFEYDYTSQESTEDNSEQADEEETTTDENNAASQIIFESTPANGENTLYQLIHKGS</sequence>
<dbReference type="EMBL" id="CAJOBI010341435">
    <property type="protein sequence ID" value="CAF5213434.1"/>
    <property type="molecule type" value="Genomic_DNA"/>
</dbReference>
<name>A0A8S3J3W0_9BILA</name>
<feature type="compositionally biased region" description="Acidic residues" evidence="1">
    <location>
        <begin position="40"/>
        <end position="55"/>
    </location>
</feature>
<feature type="non-terminal residue" evidence="2">
    <location>
        <position position="1"/>
    </location>
</feature>
<accession>A0A8S3J3W0</accession>
<evidence type="ECO:0000313" key="3">
    <source>
        <dbReference type="Proteomes" id="UP000676336"/>
    </source>
</evidence>
<dbReference type="Proteomes" id="UP000676336">
    <property type="component" value="Unassembled WGS sequence"/>
</dbReference>
<evidence type="ECO:0000256" key="1">
    <source>
        <dbReference type="SAM" id="MobiDB-lite"/>
    </source>
</evidence>
<gene>
    <name evidence="2" type="ORF">SMN809_LOCUS79032</name>
</gene>
<reference evidence="2" key="1">
    <citation type="submission" date="2021-02" db="EMBL/GenBank/DDBJ databases">
        <authorList>
            <person name="Nowell W R."/>
        </authorList>
    </citation>
    <scope>NUCLEOTIDE SEQUENCE</scope>
</reference>
<feature type="compositionally biased region" description="Acidic residues" evidence="1">
    <location>
        <begin position="18"/>
        <end position="33"/>
    </location>
</feature>
<proteinExistence type="predicted"/>
<evidence type="ECO:0000313" key="2">
    <source>
        <dbReference type="EMBL" id="CAF5213434.1"/>
    </source>
</evidence>
<comment type="caution">
    <text evidence="2">The sequence shown here is derived from an EMBL/GenBank/DDBJ whole genome shotgun (WGS) entry which is preliminary data.</text>
</comment>
<protein>
    <submittedName>
        <fullName evidence="2">Uncharacterized protein</fullName>
    </submittedName>
</protein>
<organism evidence="2 3">
    <name type="scientific">Rotaria magnacalcarata</name>
    <dbReference type="NCBI Taxonomy" id="392030"/>
    <lineage>
        <taxon>Eukaryota</taxon>
        <taxon>Metazoa</taxon>
        <taxon>Spiralia</taxon>
        <taxon>Gnathifera</taxon>
        <taxon>Rotifera</taxon>
        <taxon>Eurotatoria</taxon>
        <taxon>Bdelloidea</taxon>
        <taxon>Philodinida</taxon>
        <taxon>Philodinidae</taxon>
        <taxon>Rotaria</taxon>
    </lineage>
</organism>
<feature type="region of interest" description="Disordered" evidence="1">
    <location>
        <begin position="1"/>
        <end position="73"/>
    </location>
</feature>